<dbReference type="InterPro" id="IPR058915">
    <property type="entry name" value="AcrVA2-like"/>
</dbReference>
<dbReference type="EMBL" id="BMII01000008">
    <property type="protein sequence ID" value="GGB53632.1"/>
    <property type="molecule type" value="Genomic_DNA"/>
</dbReference>
<dbReference type="RefSeq" id="WP_188738153.1">
    <property type="nucleotide sequence ID" value="NZ_BMII01000008.1"/>
</dbReference>
<protein>
    <submittedName>
        <fullName evidence="1">Uncharacterized protein</fullName>
    </submittedName>
</protein>
<proteinExistence type="predicted"/>
<reference evidence="2" key="1">
    <citation type="journal article" date="2019" name="Int. J. Syst. Evol. Microbiol.">
        <title>The Global Catalogue of Microorganisms (GCM) 10K type strain sequencing project: providing services to taxonomists for standard genome sequencing and annotation.</title>
        <authorList>
            <consortium name="The Broad Institute Genomics Platform"/>
            <consortium name="The Broad Institute Genome Sequencing Center for Infectious Disease"/>
            <person name="Wu L."/>
            <person name="Ma J."/>
        </authorList>
    </citation>
    <scope>NUCLEOTIDE SEQUENCE [LARGE SCALE GENOMIC DNA]</scope>
    <source>
        <strain evidence="2">CGMCC 1.15339</strain>
    </source>
</reference>
<dbReference type="Proteomes" id="UP000617555">
    <property type="component" value="Unassembled WGS sequence"/>
</dbReference>
<accession>A0ABQ1IXJ5</accession>
<gene>
    <name evidence="1" type="ORF">GCM10011607_12760</name>
</gene>
<evidence type="ECO:0000313" key="2">
    <source>
        <dbReference type="Proteomes" id="UP000617555"/>
    </source>
</evidence>
<evidence type="ECO:0000313" key="1">
    <source>
        <dbReference type="EMBL" id="GGB53632.1"/>
    </source>
</evidence>
<organism evidence="1 2">
    <name type="scientific">Shewanella inventionis</name>
    <dbReference type="NCBI Taxonomy" id="1738770"/>
    <lineage>
        <taxon>Bacteria</taxon>
        <taxon>Pseudomonadati</taxon>
        <taxon>Pseudomonadota</taxon>
        <taxon>Gammaproteobacteria</taxon>
        <taxon>Alteromonadales</taxon>
        <taxon>Shewanellaceae</taxon>
        <taxon>Shewanella</taxon>
    </lineage>
</organism>
<name>A0ABQ1IXJ5_9GAMM</name>
<sequence>MKANSYHPMWYQRNRPYAKFSKQTVISHGFTGSAINEIQGRIGREWNTALDVKRVDKDDVTLDIMPEISLAFYYGAFAANGYNLFSFTNTLGEMLANTSAADIPISALKSPYPVYFIQFHKPIYWGKLEITGAYVIDEEAIPVLQVCLVIKPISETAHWLSSPSGYFYLPLSRDSEESLGNLIDKTIDAEIVNKWKHATNSMPILDVNVKDIRGQRAKRETMDLSSAKVSIKEAMGYVANCLCYLSTHDTFENELPTDAPPALLEKLATAKTDKQRHKIQSQLKSMGYLPVTYVRIKADDVNERMEIRDSVDAGRRLHWRRGHWRNQRKGKSLSETHIIWIKPTLVGEGVAQDIAREYRIS</sequence>
<comment type="caution">
    <text evidence="1">The sequence shown here is derived from an EMBL/GenBank/DDBJ whole genome shotgun (WGS) entry which is preliminary data.</text>
</comment>
<dbReference type="Pfam" id="PF26125">
    <property type="entry name" value="AcrVA2-like"/>
    <property type="match status" value="1"/>
</dbReference>
<keyword evidence="2" id="KW-1185">Reference proteome</keyword>